<reference evidence="2" key="1">
    <citation type="submission" date="2018-10" db="EMBL/GenBank/DDBJ databases">
        <authorList>
            <person name="Peiro R."/>
            <person name="Begona"/>
            <person name="Cbmso G."/>
            <person name="Lopez M."/>
            <person name="Gonzalez S."/>
            <person name="Sacristan E."/>
            <person name="Castillo E."/>
        </authorList>
    </citation>
    <scope>NUCLEOTIDE SEQUENCE</scope>
    <source>
        <strain evidence="2">Rhod_genome</strain>
        <strain evidence="1">Rhod_plasmid</strain>
        <plasmid evidence="1">1</plasmid>
    </source>
</reference>
<proteinExistence type="predicted"/>
<dbReference type="RefSeq" id="WP_129608021.1">
    <property type="nucleotide sequence ID" value="NZ_LR026982.1"/>
</dbReference>
<geneLocation type="plasmid" evidence="1">
    <name>1</name>
</geneLocation>
<evidence type="ECO:0000313" key="2">
    <source>
        <dbReference type="EMBL" id="VCU07846.1"/>
    </source>
</evidence>
<dbReference type="EMBL" id="UWOC01000077">
    <property type="protein sequence ID" value="VCU07846.1"/>
    <property type="molecule type" value="Genomic_DNA"/>
</dbReference>
<evidence type="ECO:0000313" key="1">
    <source>
        <dbReference type="EMBL" id="VCU06615.1"/>
    </source>
</evidence>
<name>A0A447CRK6_9BRAD</name>
<dbReference type="Proteomes" id="UP000289200">
    <property type="component" value="Unassembled WGS sequence"/>
</dbReference>
<keyword evidence="1" id="KW-0614">Plasmid</keyword>
<dbReference type="AlphaFoldDB" id="A0A447CRK6"/>
<keyword evidence="3" id="KW-1185">Reference proteome</keyword>
<reference evidence="3" key="2">
    <citation type="submission" date="2018-10" db="EMBL/GenBank/DDBJ databases">
        <authorList>
            <person name="Peiro R."/>
            <person name="Begona"/>
            <person name="Cbmso G."/>
            <person name="Lopez M."/>
            <person name="Gonzalez S."/>
            <person name="Sacristan E."/>
            <person name="Castillo E."/>
        </authorList>
    </citation>
    <scope>NUCLEOTIDE SEQUENCE [LARGE SCALE GENOMIC DNA]</scope>
</reference>
<organism evidence="2 3">
    <name type="scientific">Rhodoplanes serenus</name>
    <dbReference type="NCBI Taxonomy" id="200615"/>
    <lineage>
        <taxon>Bacteria</taxon>
        <taxon>Pseudomonadati</taxon>
        <taxon>Pseudomonadota</taxon>
        <taxon>Alphaproteobacteria</taxon>
        <taxon>Hyphomicrobiales</taxon>
        <taxon>Nitrobacteraceae</taxon>
        <taxon>Rhodoplanes</taxon>
    </lineage>
</organism>
<evidence type="ECO:0000313" key="3">
    <source>
        <dbReference type="Proteomes" id="UP000289200"/>
    </source>
</evidence>
<gene>
    <name evidence="2" type="ORF">RHODGE_RHODGE_00996</name>
    <name evidence="1" type="ORF">RHODPL_RHODPL_00063</name>
</gene>
<protein>
    <submittedName>
        <fullName evidence="2">Uncharacterized protein</fullName>
    </submittedName>
</protein>
<dbReference type="EMBL" id="LR026982">
    <property type="protein sequence ID" value="VCU06615.1"/>
    <property type="molecule type" value="Genomic_DNA"/>
</dbReference>
<accession>A0A447CRK6</accession>
<sequence length="74" mass="8214">MTVDRLTFHCVDCKHPVVVDGDNPPNDDDILVCQGCGRAFGTYAGVKQAMIEAGKREINEMVDKLDLPPWIARK</sequence>